<dbReference type="VEuPathDB" id="FungiDB:KRP22_3467"/>
<dbReference type="OMA" id="RESNYTH"/>
<dbReference type="Proteomes" id="UP000005238">
    <property type="component" value="Unassembled WGS sequence"/>
</dbReference>
<protein>
    <submittedName>
        <fullName evidence="1">Uncharacterized protein</fullName>
    </submittedName>
</protein>
<name>H3GJX7_PHYRM</name>
<proteinExistence type="predicted"/>
<dbReference type="EnsemblProtists" id="Phyra76503">
    <property type="protein sequence ID" value="Phyra76503"/>
    <property type="gene ID" value="Phyra76503"/>
</dbReference>
<dbReference type="VEuPathDB" id="FungiDB:KRP23_3300"/>
<sequence>MQVDPEETAPPNALLLLVSGDGIPLLVRPYGEVCAPPSAAVGVVSALYHAARREKDSVINLQLLELATKHRSVVYEMTSIDLLLVFASDKPCDGCPSSGAIIRRMLRMVFDALKLLLGERSLRDWDPSKLRAAIAKQVEVVDTIVTRFQIDPRFLFGRPVRDVRAYRLLDGIDVGNSGSLLQAAWLENGELVTEYFQPGGAKLLDSKELLVLIVLGECVGRRESNYTHHVGRAHLARTQMDVKVVIRNSSRGALITFVGIFGDKTEDDKVLREMSSMHDLS</sequence>
<reference evidence="1" key="2">
    <citation type="submission" date="2015-06" db="UniProtKB">
        <authorList>
            <consortium name="EnsemblProtists"/>
        </authorList>
    </citation>
    <scope>IDENTIFICATION</scope>
    <source>
        <strain evidence="1">Pr102</strain>
    </source>
</reference>
<organism evidence="1 2">
    <name type="scientific">Phytophthora ramorum</name>
    <name type="common">Sudden oak death agent</name>
    <dbReference type="NCBI Taxonomy" id="164328"/>
    <lineage>
        <taxon>Eukaryota</taxon>
        <taxon>Sar</taxon>
        <taxon>Stramenopiles</taxon>
        <taxon>Oomycota</taxon>
        <taxon>Peronosporomycetes</taxon>
        <taxon>Peronosporales</taxon>
        <taxon>Peronosporaceae</taxon>
        <taxon>Phytophthora</taxon>
    </lineage>
</organism>
<dbReference type="EMBL" id="DS566015">
    <property type="status" value="NOT_ANNOTATED_CDS"/>
    <property type="molecule type" value="Genomic_DNA"/>
</dbReference>
<accession>H3GJX7</accession>
<evidence type="ECO:0000313" key="1">
    <source>
        <dbReference type="EnsemblProtists" id="Phyra76503"/>
    </source>
</evidence>
<dbReference type="AlphaFoldDB" id="H3GJX7"/>
<dbReference type="eggNOG" id="ENOG502R8U9">
    <property type="taxonomic scope" value="Eukaryota"/>
</dbReference>
<dbReference type="InParanoid" id="H3GJX7"/>
<keyword evidence="2" id="KW-1185">Reference proteome</keyword>
<evidence type="ECO:0000313" key="2">
    <source>
        <dbReference type="Proteomes" id="UP000005238"/>
    </source>
</evidence>
<reference evidence="2" key="1">
    <citation type="journal article" date="2006" name="Science">
        <title>Phytophthora genome sequences uncover evolutionary origins and mechanisms of pathogenesis.</title>
        <authorList>
            <person name="Tyler B.M."/>
            <person name="Tripathy S."/>
            <person name="Zhang X."/>
            <person name="Dehal P."/>
            <person name="Jiang R.H."/>
            <person name="Aerts A."/>
            <person name="Arredondo F.D."/>
            <person name="Baxter L."/>
            <person name="Bensasson D."/>
            <person name="Beynon J.L."/>
            <person name="Chapman J."/>
            <person name="Damasceno C.M."/>
            <person name="Dorrance A.E."/>
            <person name="Dou D."/>
            <person name="Dickerman A.W."/>
            <person name="Dubchak I.L."/>
            <person name="Garbelotto M."/>
            <person name="Gijzen M."/>
            <person name="Gordon S.G."/>
            <person name="Govers F."/>
            <person name="Grunwald N.J."/>
            <person name="Huang W."/>
            <person name="Ivors K.L."/>
            <person name="Jones R.W."/>
            <person name="Kamoun S."/>
            <person name="Krampis K."/>
            <person name="Lamour K.H."/>
            <person name="Lee M.K."/>
            <person name="McDonald W.H."/>
            <person name="Medina M."/>
            <person name="Meijer H.J."/>
            <person name="Nordberg E.K."/>
            <person name="Maclean D.J."/>
            <person name="Ospina-Giraldo M.D."/>
            <person name="Morris P.F."/>
            <person name="Phuntumart V."/>
            <person name="Putnam N.H."/>
            <person name="Rash S."/>
            <person name="Rose J.K."/>
            <person name="Sakihama Y."/>
            <person name="Salamov A.A."/>
            <person name="Savidor A."/>
            <person name="Scheuring C.F."/>
            <person name="Smith B.M."/>
            <person name="Sobral B.W."/>
            <person name="Terry A."/>
            <person name="Torto-Alalibo T.A."/>
            <person name="Win J."/>
            <person name="Xu Z."/>
            <person name="Zhang H."/>
            <person name="Grigoriev I.V."/>
            <person name="Rokhsar D.S."/>
            <person name="Boore J.L."/>
        </authorList>
    </citation>
    <scope>NUCLEOTIDE SEQUENCE [LARGE SCALE GENOMIC DNA]</scope>
    <source>
        <strain evidence="2">Pr102</strain>
    </source>
</reference>
<dbReference type="HOGENOM" id="CLU_086523_0_0_1"/>